<dbReference type="RefSeq" id="WP_200522675.1">
    <property type="nucleotide sequence ID" value="NZ_JAEHNZ010000002.1"/>
</dbReference>
<evidence type="ECO:0000313" key="6">
    <source>
        <dbReference type="EMBL" id="MBK0396628.1"/>
    </source>
</evidence>
<comment type="caution">
    <text evidence="6">The sequence shown here is derived from an EMBL/GenBank/DDBJ whole genome shotgun (WGS) entry which is preliminary data.</text>
</comment>
<comment type="similarity">
    <text evidence="1 4">Belongs to the N-Me-Phe pilin family.</text>
</comment>
<proteinExistence type="inferred from homology"/>
<keyword evidence="3" id="KW-1015">Disulfide bond</keyword>
<reference evidence="6 7" key="1">
    <citation type="journal article" date="2021" name="Pathogens">
        <title>Isolation and Characterization of Kingella bonacorsii sp. nov., A Novel Kingella Species Detected in a Stable Periodontitis Subject.</title>
        <authorList>
            <person name="Antezack A."/>
            <person name="Boxberger M."/>
            <person name="Rolland C."/>
            <person name="Monnet-Corti V."/>
            <person name="La Scola B."/>
        </authorList>
    </citation>
    <scope>NUCLEOTIDE SEQUENCE [LARGE SCALE GENOMIC DNA]</scope>
    <source>
        <strain evidence="6 7">Marseille-Q4569</strain>
    </source>
</reference>
<accession>A0ABS1BTZ9</accession>
<evidence type="ECO:0000256" key="5">
    <source>
        <dbReference type="SAM" id="Phobius"/>
    </source>
</evidence>
<dbReference type="SUPFAM" id="SSF54523">
    <property type="entry name" value="Pili subunits"/>
    <property type="match status" value="1"/>
</dbReference>
<keyword evidence="5" id="KW-0812">Transmembrane</keyword>
<name>A0ABS1BTZ9_9NEIS</name>
<dbReference type="InterPro" id="IPR045584">
    <property type="entry name" value="Pilin-like"/>
</dbReference>
<sequence length="169" mass="17618">MKTMQKGFTLIELMIVIAILGILAAIALPMYQDYISKSQMTRVAGELAARKTIVDAAFFEGRTVVRGATTDTATADTLNLLNGKEDAGTPTSNLMSAVTASPLAGPDFVMEATLGDKANTAIKGVKVKYTRTKDGVWTCTIDKSGAGAWKDKFTPGGCTVGAATPAPAP</sequence>
<keyword evidence="5" id="KW-0472">Membrane</keyword>
<feature type="transmembrane region" description="Helical" evidence="5">
    <location>
        <begin position="7"/>
        <end position="31"/>
    </location>
</feature>
<evidence type="ECO:0000313" key="7">
    <source>
        <dbReference type="Proteomes" id="UP000614058"/>
    </source>
</evidence>
<gene>
    <name evidence="6" type="ORF">JDW22_08590</name>
</gene>
<organism evidence="6 7">
    <name type="scientific">Kingella bonacorsii</name>
    <dbReference type="NCBI Taxonomy" id="2796361"/>
    <lineage>
        <taxon>Bacteria</taxon>
        <taxon>Pseudomonadati</taxon>
        <taxon>Pseudomonadota</taxon>
        <taxon>Betaproteobacteria</taxon>
        <taxon>Neisseriales</taxon>
        <taxon>Neisseriaceae</taxon>
        <taxon>Kingella</taxon>
    </lineage>
</organism>
<evidence type="ECO:0000256" key="2">
    <source>
        <dbReference type="ARBA" id="ARBA00022481"/>
    </source>
</evidence>
<dbReference type="PANTHER" id="PTHR30093:SF34">
    <property type="entry name" value="PREPILIN PEPTIDASE-DEPENDENT PROTEIN D"/>
    <property type="match status" value="1"/>
</dbReference>
<dbReference type="InterPro" id="IPR001082">
    <property type="entry name" value="Pilin"/>
</dbReference>
<protein>
    <submittedName>
        <fullName evidence="6">Pilin</fullName>
    </submittedName>
</protein>
<dbReference type="InterPro" id="IPR012902">
    <property type="entry name" value="N_methyl_site"/>
</dbReference>
<dbReference type="NCBIfam" id="TIGR02532">
    <property type="entry name" value="IV_pilin_GFxxxE"/>
    <property type="match status" value="1"/>
</dbReference>
<evidence type="ECO:0000256" key="1">
    <source>
        <dbReference type="ARBA" id="ARBA00005233"/>
    </source>
</evidence>
<dbReference type="EMBL" id="JAEHNZ010000002">
    <property type="protein sequence ID" value="MBK0396628.1"/>
    <property type="molecule type" value="Genomic_DNA"/>
</dbReference>
<keyword evidence="4" id="KW-0281">Fimbrium</keyword>
<dbReference type="Pfam" id="PF00114">
    <property type="entry name" value="Pilin"/>
    <property type="match status" value="1"/>
</dbReference>
<dbReference type="PANTHER" id="PTHR30093">
    <property type="entry name" value="GENERAL SECRETION PATHWAY PROTEIN G"/>
    <property type="match status" value="1"/>
</dbReference>
<keyword evidence="2" id="KW-0488">Methylation</keyword>
<keyword evidence="5" id="KW-1133">Transmembrane helix</keyword>
<evidence type="ECO:0000256" key="4">
    <source>
        <dbReference type="RuleBase" id="RU000389"/>
    </source>
</evidence>
<dbReference type="Pfam" id="PF07963">
    <property type="entry name" value="N_methyl"/>
    <property type="match status" value="1"/>
</dbReference>
<dbReference type="Gene3D" id="3.30.700.10">
    <property type="entry name" value="Glycoprotein, Type 4 Pilin"/>
    <property type="match status" value="1"/>
</dbReference>
<keyword evidence="7" id="KW-1185">Reference proteome</keyword>
<dbReference type="PROSITE" id="PS00409">
    <property type="entry name" value="PROKAR_NTER_METHYL"/>
    <property type="match status" value="1"/>
</dbReference>
<dbReference type="Proteomes" id="UP000614058">
    <property type="component" value="Unassembled WGS sequence"/>
</dbReference>
<evidence type="ECO:0000256" key="3">
    <source>
        <dbReference type="ARBA" id="ARBA00023157"/>
    </source>
</evidence>